<proteinExistence type="predicted"/>
<dbReference type="InterPro" id="IPR041371">
    <property type="entry name" value="GH92_N"/>
</dbReference>
<dbReference type="GO" id="GO:0030246">
    <property type="term" value="F:carbohydrate binding"/>
    <property type="evidence" value="ECO:0007669"/>
    <property type="project" value="InterPro"/>
</dbReference>
<dbReference type="Gene3D" id="2.70.98.10">
    <property type="match status" value="1"/>
</dbReference>
<evidence type="ECO:0000313" key="5">
    <source>
        <dbReference type="Proteomes" id="UP001172155"/>
    </source>
</evidence>
<dbReference type="GO" id="GO:0005975">
    <property type="term" value="P:carbohydrate metabolic process"/>
    <property type="evidence" value="ECO:0007669"/>
    <property type="project" value="InterPro"/>
</dbReference>
<dbReference type="GO" id="GO:0006516">
    <property type="term" value="P:glycoprotein catabolic process"/>
    <property type="evidence" value="ECO:0007669"/>
    <property type="project" value="TreeGrafter"/>
</dbReference>
<feature type="domain" description="Glycosyl hydrolase family 92 N-terminal" evidence="3">
    <location>
        <begin position="75"/>
        <end position="337"/>
    </location>
</feature>
<accession>A0AA40EQR3</accession>
<sequence>MMRIEGSPYRKAAAMVPIHFRRLPRRSRVLLIAVFCICVLWFLPRVDLGIGKTLSFLLFGPGHGHHKPRVDILRFVDPLIGTANGGHVFPGATLPYGMAKAVADTASRAENAAGYVTDGNQVFGFSHMHDSGTGGNPSLGNFPLWAHAGCPDDDFSKCLYSSLYRGADRVPGSPFASPGYFAINLTNSVRAEMTTTQHTALYKFSFPGTDLVDIAGASDAEATTQVPYGPVILVDLIDLSNSRSNGAIVVDDATGRIVGQGTYSPSFGQGMYQAFFCADFQGARIRNTGTFQTNDATTEPKVLDMSSNSWYSSGSVGAWIQFDKPATHSILARVGVSFISADQACASAESEIPDFNFDRVEQEARDEWSDKLSAIEIDATGVSEELQTTFWSGIYRTLLSPQNYTGENQLWNSTEPYYDSFYCIWDSFRAQHPLLTLIDPEAQTEMIRGLLDIYRHEGKLPDCRMTFCKGYSQGGSNADIVIADAFVKNLTAGIDWDTAYKAVVSDAEEEPNNWGVQGRGNLVSWHNLGFIPSDDVDHNGTGPNSRTVSRGVEYAYNDFCISLLAAGLGHPQDAAKYLRRSGNWANYWNPDQLDLPYDSPVAPTPSPPPASPFRGFMQPRLTSGQFKYQNTRTCSPLHNTHSCYYDTAQDTYEGSPWLYSFFVPQDMSALITYMGGAPAFVDRLSYFHTSGLSYMGNEQGFLPVFQFHYAHRPALSSRWTHEYIPSLFNASANGIPGNDDCAMGAFSAFAMMGFFPVAGQDVYLLTAPFFAEVRVRARMEGRWAVVRTKNFDPERKRIYIQSARLDGRRYSRNWIEHEFFIKGGVLELEVGEEEGKWGTRADEAPPSYPTWEDTSKKAADGVGSGGGGGGGPGLGGVWGMGEGKGMRGGIE</sequence>
<feature type="domain" description="Glycosyl hydrolase family 92" evidence="2">
    <location>
        <begin position="343"/>
        <end position="831"/>
    </location>
</feature>
<dbReference type="EMBL" id="JAUKUD010000005">
    <property type="protein sequence ID" value="KAK0743770.1"/>
    <property type="molecule type" value="Genomic_DNA"/>
</dbReference>
<evidence type="ECO:0000256" key="1">
    <source>
        <dbReference type="SAM" id="MobiDB-lite"/>
    </source>
</evidence>
<dbReference type="SUPFAM" id="SSF48208">
    <property type="entry name" value="Six-hairpin glycosidases"/>
    <property type="match status" value="1"/>
</dbReference>
<dbReference type="GO" id="GO:0005829">
    <property type="term" value="C:cytosol"/>
    <property type="evidence" value="ECO:0007669"/>
    <property type="project" value="TreeGrafter"/>
</dbReference>
<dbReference type="Gene3D" id="1.20.1050.60">
    <property type="entry name" value="alpha-1,2-mannosidase"/>
    <property type="match status" value="1"/>
</dbReference>
<dbReference type="Gene3D" id="3.30.2080.10">
    <property type="entry name" value="GH92 mannosidase domain"/>
    <property type="match status" value="1"/>
</dbReference>
<dbReference type="FunFam" id="3.30.2080.10:FF:000001">
    <property type="entry name" value="Alpha-1,2-mannosidase subfamily"/>
    <property type="match status" value="1"/>
</dbReference>
<dbReference type="PANTHER" id="PTHR12143:SF42">
    <property type="entry name" value="PUTATIVE SUBFAMILY (AFU_ORTHOLOGUE AFUA_6G13760)-RELATED"/>
    <property type="match status" value="1"/>
</dbReference>
<evidence type="ECO:0000259" key="2">
    <source>
        <dbReference type="Pfam" id="PF07971"/>
    </source>
</evidence>
<dbReference type="GO" id="GO:0005634">
    <property type="term" value="C:nucleus"/>
    <property type="evidence" value="ECO:0007669"/>
    <property type="project" value="TreeGrafter"/>
</dbReference>
<evidence type="ECO:0000313" key="4">
    <source>
        <dbReference type="EMBL" id="KAK0743770.1"/>
    </source>
</evidence>
<dbReference type="InterPro" id="IPR008928">
    <property type="entry name" value="6-hairpin_glycosidase_sf"/>
</dbReference>
<protein>
    <submittedName>
        <fullName evidence="4">Alpha-1,2-mannosidase-like protein</fullName>
    </submittedName>
</protein>
<dbReference type="GO" id="GO:0000224">
    <property type="term" value="F:peptide-N4-(N-acetyl-beta-glucosaminyl)asparagine amidase activity"/>
    <property type="evidence" value="ECO:0007669"/>
    <property type="project" value="TreeGrafter"/>
</dbReference>
<reference evidence="4" key="1">
    <citation type="submission" date="2023-06" db="EMBL/GenBank/DDBJ databases">
        <title>Genome-scale phylogeny and comparative genomics of the fungal order Sordariales.</title>
        <authorList>
            <consortium name="Lawrence Berkeley National Laboratory"/>
            <person name="Hensen N."/>
            <person name="Bonometti L."/>
            <person name="Westerberg I."/>
            <person name="Brannstrom I.O."/>
            <person name="Guillou S."/>
            <person name="Cros-Aarteil S."/>
            <person name="Calhoun S."/>
            <person name="Haridas S."/>
            <person name="Kuo A."/>
            <person name="Mondo S."/>
            <person name="Pangilinan J."/>
            <person name="Riley R."/>
            <person name="LaButti K."/>
            <person name="Andreopoulos B."/>
            <person name="Lipzen A."/>
            <person name="Chen C."/>
            <person name="Yanf M."/>
            <person name="Daum C."/>
            <person name="Ng V."/>
            <person name="Clum A."/>
            <person name="Steindorff A."/>
            <person name="Ohm R."/>
            <person name="Martin F."/>
            <person name="Silar P."/>
            <person name="Natvig D."/>
            <person name="Lalanne C."/>
            <person name="Gautier V."/>
            <person name="Ament-velasquez S.L."/>
            <person name="Kruys A."/>
            <person name="Hutchinson M.I."/>
            <person name="Powell A.J."/>
            <person name="Barry K."/>
            <person name="Miller A.N."/>
            <person name="Grigoriev I.V."/>
            <person name="Debuchy R."/>
            <person name="Gladieux P."/>
            <person name="Thoren M.H."/>
            <person name="Johannesson H."/>
        </authorList>
    </citation>
    <scope>NUCLEOTIDE SEQUENCE</scope>
    <source>
        <strain evidence="4">SMH3187-1</strain>
    </source>
</reference>
<keyword evidence="5" id="KW-1185">Reference proteome</keyword>
<name>A0AA40EQR3_9PEZI</name>
<dbReference type="InterPro" id="IPR012939">
    <property type="entry name" value="Glyco_hydro_92"/>
</dbReference>
<gene>
    <name evidence="4" type="ORF">B0T18DRAFT_448381</name>
</gene>
<dbReference type="Pfam" id="PF17678">
    <property type="entry name" value="Glyco_hydro_92N"/>
    <property type="match status" value="1"/>
</dbReference>
<evidence type="ECO:0000259" key="3">
    <source>
        <dbReference type="Pfam" id="PF17678"/>
    </source>
</evidence>
<dbReference type="Pfam" id="PF07971">
    <property type="entry name" value="Glyco_hydro_92"/>
    <property type="match status" value="1"/>
</dbReference>
<dbReference type="FunFam" id="1.20.1050.60:FF:000002">
    <property type="entry name" value="Glycosyl hydrolase family 92"/>
    <property type="match status" value="1"/>
</dbReference>
<feature type="region of interest" description="Disordered" evidence="1">
    <location>
        <begin position="836"/>
        <end position="891"/>
    </location>
</feature>
<dbReference type="InterPro" id="IPR014718">
    <property type="entry name" value="GH-type_carb-bd"/>
</dbReference>
<dbReference type="InterPro" id="IPR050883">
    <property type="entry name" value="PNGase"/>
</dbReference>
<dbReference type="PANTHER" id="PTHR12143">
    <property type="entry name" value="PEPTIDE N-GLYCANASE PNGASE -RELATED"/>
    <property type="match status" value="1"/>
</dbReference>
<organism evidence="4 5">
    <name type="scientific">Schizothecium vesticola</name>
    <dbReference type="NCBI Taxonomy" id="314040"/>
    <lineage>
        <taxon>Eukaryota</taxon>
        <taxon>Fungi</taxon>
        <taxon>Dikarya</taxon>
        <taxon>Ascomycota</taxon>
        <taxon>Pezizomycotina</taxon>
        <taxon>Sordariomycetes</taxon>
        <taxon>Sordariomycetidae</taxon>
        <taxon>Sordariales</taxon>
        <taxon>Schizotheciaceae</taxon>
        <taxon>Schizothecium</taxon>
    </lineage>
</organism>
<dbReference type="Gene3D" id="1.20.1610.10">
    <property type="entry name" value="alpha-1,2-mannosidases domains"/>
    <property type="match status" value="1"/>
</dbReference>
<dbReference type="FunFam" id="2.70.98.10:FF:000010">
    <property type="entry name" value="Alpha-1,2-mannosidase family protein"/>
    <property type="match status" value="1"/>
</dbReference>
<feature type="compositionally biased region" description="Gly residues" evidence="1">
    <location>
        <begin position="862"/>
        <end position="891"/>
    </location>
</feature>
<comment type="caution">
    <text evidence="4">The sequence shown here is derived from an EMBL/GenBank/DDBJ whole genome shotgun (WGS) entry which is preliminary data.</text>
</comment>
<dbReference type="Proteomes" id="UP001172155">
    <property type="component" value="Unassembled WGS sequence"/>
</dbReference>
<dbReference type="AlphaFoldDB" id="A0AA40EQR3"/>